<sequence>MTDFLITTERLILRPVAASDAEAIAALADNYKVAVMLARLPYPYSIEHAHQFIDWVKGQPEGHTIFVLCLRDEARTFIGVCSYERRDGEHPELGYWLGEPYWGKGYMSEAVKAVIAHAFTVARHERLLSGCRLQNLASRRVLEKAGFEHSGQHEIDSLVLKAKVPGHRFVLTRERWESLAR</sequence>
<organism evidence="1 2">
    <name type="scientific">Taklimakanibacter albus</name>
    <dbReference type="NCBI Taxonomy" id="2800327"/>
    <lineage>
        <taxon>Bacteria</taxon>
        <taxon>Pseudomonadati</taxon>
        <taxon>Pseudomonadota</taxon>
        <taxon>Alphaproteobacteria</taxon>
        <taxon>Hyphomicrobiales</taxon>
        <taxon>Aestuariivirgaceae</taxon>
        <taxon>Taklimakanibacter</taxon>
    </lineage>
</organism>
<gene>
    <name evidence="1" type="ORF">JHL16_21915</name>
</gene>
<comment type="caution">
    <text evidence="1">The sequence shown here is derived from an EMBL/GenBank/DDBJ whole genome shotgun (WGS) entry which is preliminary data.</text>
</comment>
<evidence type="ECO:0000313" key="1">
    <source>
        <dbReference type="EMBL" id="MBK1869031.1"/>
    </source>
</evidence>
<reference evidence="1" key="1">
    <citation type="submission" date="2021-01" db="EMBL/GenBank/DDBJ databases">
        <authorList>
            <person name="Sun Q."/>
        </authorList>
    </citation>
    <scope>NUCLEOTIDE SEQUENCE</scope>
    <source>
        <strain evidence="1">YIM B02566</strain>
    </source>
</reference>
<dbReference type="EMBL" id="JAENHL010000007">
    <property type="protein sequence ID" value="MBK1869031.1"/>
    <property type="molecule type" value="Genomic_DNA"/>
</dbReference>
<protein>
    <submittedName>
        <fullName evidence="1">GNAT family N-acetyltransferase</fullName>
    </submittedName>
</protein>
<accession>A0ACC5R967</accession>
<evidence type="ECO:0000313" key="2">
    <source>
        <dbReference type="Proteomes" id="UP000616151"/>
    </source>
</evidence>
<keyword evidence="2" id="KW-1185">Reference proteome</keyword>
<name>A0ACC5R967_9HYPH</name>
<proteinExistence type="predicted"/>
<dbReference type="Proteomes" id="UP000616151">
    <property type="component" value="Unassembled WGS sequence"/>
</dbReference>